<sequence length="216" mass="23479">MRAVPAASALTSELAAAVADRQRAVRQRAQITAQRQQYLIDVEVRATRRALLRLVHRRDGPDAFCDPDFLACADRPTLYQAILQTAVTAGGADRADLQLYDRSAAALRLVAQHGFTAEFLTFFATVDTSTPTACAAAMSTRRPVVVHDITFSPVFAGQPTLEPLLAAGSRAVTSYPLITRGELFGVLSFHYRRPQLPHHSTGLISWSAAQAITYVS</sequence>
<gene>
    <name evidence="2" type="ORF">Ari01nite_71990</name>
</gene>
<dbReference type="SUPFAM" id="SSF55781">
    <property type="entry name" value="GAF domain-like"/>
    <property type="match status" value="1"/>
</dbReference>
<dbReference type="Proteomes" id="UP000636960">
    <property type="component" value="Unassembled WGS sequence"/>
</dbReference>
<dbReference type="AlphaFoldDB" id="A0A919K539"/>
<proteinExistence type="predicted"/>
<comment type="caution">
    <text evidence="2">The sequence shown here is derived from an EMBL/GenBank/DDBJ whole genome shotgun (WGS) entry which is preliminary data.</text>
</comment>
<evidence type="ECO:0000313" key="3">
    <source>
        <dbReference type="Proteomes" id="UP000636960"/>
    </source>
</evidence>
<dbReference type="Gene3D" id="3.30.450.40">
    <property type="match status" value="1"/>
</dbReference>
<evidence type="ECO:0000313" key="2">
    <source>
        <dbReference type="EMBL" id="GIE99734.1"/>
    </source>
</evidence>
<dbReference type="EMBL" id="BOMV01000076">
    <property type="protein sequence ID" value="GIE99734.1"/>
    <property type="molecule type" value="Genomic_DNA"/>
</dbReference>
<keyword evidence="3" id="KW-1185">Reference proteome</keyword>
<dbReference type="InterPro" id="IPR029016">
    <property type="entry name" value="GAF-like_dom_sf"/>
</dbReference>
<protein>
    <recommendedName>
        <fullName evidence="1">GAF domain-containing protein</fullName>
    </recommendedName>
</protein>
<dbReference type="InterPro" id="IPR003018">
    <property type="entry name" value="GAF"/>
</dbReference>
<organism evidence="2 3">
    <name type="scientific">Paractinoplanes rishiriensis</name>
    <dbReference type="NCBI Taxonomy" id="1050105"/>
    <lineage>
        <taxon>Bacteria</taxon>
        <taxon>Bacillati</taxon>
        <taxon>Actinomycetota</taxon>
        <taxon>Actinomycetes</taxon>
        <taxon>Micromonosporales</taxon>
        <taxon>Micromonosporaceae</taxon>
        <taxon>Paractinoplanes</taxon>
    </lineage>
</organism>
<accession>A0A919K539</accession>
<name>A0A919K539_9ACTN</name>
<evidence type="ECO:0000259" key="1">
    <source>
        <dbReference type="Pfam" id="PF01590"/>
    </source>
</evidence>
<feature type="domain" description="GAF" evidence="1">
    <location>
        <begin position="74"/>
        <end position="200"/>
    </location>
</feature>
<dbReference type="Pfam" id="PF01590">
    <property type="entry name" value="GAF"/>
    <property type="match status" value="1"/>
</dbReference>
<reference evidence="2" key="1">
    <citation type="submission" date="2021-01" db="EMBL/GenBank/DDBJ databases">
        <title>Whole genome shotgun sequence of Actinoplanes rishiriensis NBRC 108556.</title>
        <authorList>
            <person name="Komaki H."/>
            <person name="Tamura T."/>
        </authorList>
    </citation>
    <scope>NUCLEOTIDE SEQUENCE</scope>
    <source>
        <strain evidence="2">NBRC 108556</strain>
    </source>
</reference>